<gene>
    <name evidence="1" type="ORF">L1785_02440</name>
</gene>
<dbReference type="EMBL" id="JAKGSG010000008">
    <property type="protein sequence ID" value="MCF4119828.1"/>
    <property type="molecule type" value="Genomic_DNA"/>
</dbReference>
<name>A0AA41QAS0_9MICO</name>
<accession>A0AA41QAS0</accession>
<evidence type="ECO:0000313" key="2">
    <source>
        <dbReference type="Proteomes" id="UP001165405"/>
    </source>
</evidence>
<comment type="caution">
    <text evidence="1">The sequence shown here is derived from an EMBL/GenBank/DDBJ whole genome shotgun (WGS) entry which is preliminary data.</text>
</comment>
<sequence length="56" mass="6401">MTITTGPEATRPAGYAAFLDELKRRVRTAQFRAARSANTEMLRLYWSVGKDILDRQ</sequence>
<evidence type="ECO:0000313" key="1">
    <source>
        <dbReference type="EMBL" id="MCF4119828.1"/>
    </source>
</evidence>
<reference evidence="1" key="1">
    <citation type="submission" date="2022-01" db="EMBL/GenBank/DDBJ databases">
        <title>Antribacter sp. nov., isolated from Guizhou of China.</title>
        <authorList>
            <person name="Chengliang C."/>
            <person name="Ya Z."/>
        </authorList>
    </citation>
    <scope>NUCLEOTIDE SEQUENCE</scope>
    <source>
        <strain evidence="1">KLBMP 9083</strain>
    </source>
</reference>
<keyword evidence="2" id="KW-1185">Reference proteome</keyword>
<dbReference type="AlphaFoldDB" id="A0AA41QAS0"/>
<protein>
    <recommendedName>
        <fullName evidence="3">YhcG N-terminal domain-containing protein</fullName>
    </recommendedName>
</protein>
<proteinExistence type="predicted"/>
<dbReference type="Proteomes" id="UP001165405">
    <property type="component" value="Unassembled WGS sequence"/>
</dbReference>
<evidence type="ECO:0008006" key="3">
    <source>
        <dbReference type="Google" id="ProtNLM"/>
    </source>
</evidence>
<dbReference type="RefSeq" id="WP_236087543.1">
    <property type="nucleotide sequence ID" value="NZ_JAKGSG010000008.1"/>
</dbReference>
<organism evidence="1 2">
    <name type="scientific">Antribacter soli</name>
    <dbReference type="NCBI Taxonomy" id="2910976"/>
    <lineage>
        <taxon>Bacteria</taxon>
        <taxon>Bacillati</taxon>
        <taxon>Actinomycetota</taxon>
        <taxon>Actinomycetes</taxon>
        <taxon>Micrococcales</taxon>
        <taxon>Promicromonosporaceae</taxon>
        <taxon>Antribacter</taxon>
    </lineage>
</organism>